<dbReference type="Pfam" id="PF19305">
    <property type="entry name" value="MmgE_PrpD_C"/>
    <property type="match status" value="1"/>
</dbReference>
<dbReference type="SUPFAM" id="SSF103378">
    <property type="entry name" value="2-methylcitrate dehydratase PrpD"/>
    <property type="match status" value="1"/>
</dbReference>
<gene>
    <name evidence="4" type="ORF">E7811_11365</name>
</gene>
<evidence type="ECO:0000313" key="4">
    <source>
        <dbReference type="EMBL" id="THD82756.1"/>
    </source>
</evidence>
<feature type="domain" description="MmgE/PrpD N-terminal" evidence="2">
    <location>
        <begin position="10"/>
        <end position="244"/>
    </location>
</feature>
<dbReference type="InterPro" id="IPR042188">
    <property type="entry name" value="MmgE/PrpD_sf_2"/>
</dbReference>
<dbReference type="EMBL" id="SSND01000003">
    <property type="protein sequence ID" value="THD82756.1"/>
    <property type="molecule type" value="Genomic_DNA"/>
</dbReference>
<comment type="caution">
    <text evidence="4">The sequence shown here is derived from an EMBL/GenBank/DDBJ whole genome shotgun (WGS) entry which is preliminary data.</text>
</comment>
<evidence type="ECO:0000256" key="1">
    <source>
        <dbReference type="ARBA" id="ARBA00006174"/>
    </source>
</evidence>
<dbReference type="PANTHER" id="PTHR16943:SF8">
    <property type="entry name" value="2-METHYLCITRATE DEHYDRATASE"/>
    <property type="match status" value="1"/>
</dbReference>
<comment type="similarity">
    <text evidence="1">Belongs to the PrpD family.</text>
</comment>
<dbReference type="InterPro" id="IPR045337">
    <property type="entry name" value="MmgE_PrpD_C"/>
</dbReference>
<dbReference type="InterPro" id="IPR042183">
    <property type="entry name" value="MmgE/PrpD_sf_1"/>
</dbReference>
<dbReference type="RefSeq" id="WP_136394784.1">
    <property type="nucleotide sequence ID" value="NZ_SSND01000003.1"/>
</dbReference>
<feature type="domain" description="MmgE/PrpD C-terminal" evidence="3">
    <location>
        <begin position="269"/>
        <end position="422"/>
    </location>
</feature>
<sequence>MTDATVSECLADWLTGLELDHIPAPARQAAADTILDTVCLTVAALETDYGRAVRAAFPDPGGATVWGLGEGRSPEAAAVINGTCGHGEDYDNTFEGCPVHSGVVIVPALLAAAERYGLSATDVARGLIAGIEVMCRLGLVADKAVHKAGFHPTGVLGAMSAAAGVATALRLDRTGIRNALGVAGSTASGIIEYLADGSSTKRLHPGWAAQAGMRAAAMGAAGFTGPSSVFEGTHGFFHAFSTPVATEFAPLLDDLGSRWESARLAFKPFACGTMTQPYVDCAIDLARRGIRPEQVERITCDVGEGTVHRLWEPLDVKRRPPTPYAAKFSGPYCVAAGWIWGDAGLAQFTEEAVRDPRALALAAKVSFRIDPENEYPSNYTGHIKAELTDGSVVESHVPCLRGGARAPMSREDLLVKARANLVFAGRDPAHAEGLAAWADALMAGGGPVAMDALRC</sequence>
<keyword evidence="5" id="KW-1185">Reference proteome</keyword>
<organism evidence="4 5">
    <name type="scientific">Aliigemmobacter aestuarii</name>
    <dbReference type="NCBI Taxonomy" id="1445661"/>
    <lineage>
        <taxon>Bacteria</taxon>
        <taxon>Pseudomonadati</taxon>
        <taxon>Pseudomonadota</taxon>
        <taxon>Alphaproteobacteria</taxon>
        <taxon>Rhodobacterales</taxon>
        <taxon>Paracoccaceae</taxon>
        <taxon>Aliigemmobacter</taxon>
    </lineage>
</organism>
<dbReference type="PANTHER" id="PTHR16943">
    <property type="entry name" value="2-METHYLCITRATE DEHYDRATASE-RELATED"/>
    <property type="match status" value="1"/>
</dbReference>
<dbReference type="Gene3D" id="3.30.1330.120">
    <property type="entry name" value="2-methylcitrate dehydratase PrpD"/>
    <property type="match status" value="1"/>
</dbReference>
<dbReference type="GO" id="GO:0016829">
    <property type="term" value="F:lyase activity"/>
    <property type="evidence" value="ECO:0007669"/>
    <property type="project" value="InterPro"/>
</dbReference>
<dbReference type="Gene3D" id="1.10.4100.10">
    <property type="entry name" value="2-methylcitrate dehydratase PrpD"/>
    <property type="match status" value="1"/>
</dbReference>
<dbReference type="InterPro" id="IPR005656">
    <property type="entry name" value="MmgE_PrpD"/>
</dbReference>
<dbReference type="AlphaFoldDB" id="A0A4S3MKT4"/>
<evidence type="ECO:0000313" key="5">
    <source>
        <dbReference type="Proteomes" id="UP000309450"/>
    </source>
</evidence>
<proteinExistence type="inferred from homology"/>
<protein>
    <submittedName>
        <fullName evidence="4">MmgE/PrpD family protein</fullName>
    </submittedName>
</protein>
<accession>A0A4S3MKT4</accession>
<dbReference type="Proteomes" id="UP000309450">
    <property type="component" value="Unassembled WGS sequence"/>
</dbReference>
<dbReference type="OrthoDB" id="9795089at2"/>
<dbReference type="InterPro" id="IPR036148">
    <property type="entry name" value="MmgE/PrpD_sf"/>
</dbReference>
<dbReference type="Pfam" id="PF03972">
    <property type="entry name" value="MmgE_PrpD_N"/>
    <property type="match status" value="1"/>
</dbReference>
<evidence type="ECO:0000259" key="3">
    <source>
        <dbReference type="Pfam" id="PF19305"/>
    </source>
</evidence>
<reference evidence="4 5" key="1">
    <citation type="submission" date="2019-04" db="EMBL/GenBank/DDBJ databases">
        <title>Draft genome sequence of Gemmobacter aestuarii sp. nov.</title>
        <authorList>
            <person name="Hameed A."/>
            <person name="Lin S.-Y."/>
            <person name="Shahina M."/>
            <person name="Lai W.-A."/>
            <person name="Young C.-C."/>
        </authorList>
    </citation>
    <scope>NUCLEOTIDE SEQUENCE [LARGE SCALE GENOMIC DNA]</scope>
    <source>
        <strain evidence="4 5">CC-PW-75</strain>
    </source>
</reference>
<name>A0A4S3MKT4_9RHOB</name>
<evidence type="ECO:0000259" key="2">
    <source>
        <dbReference type="Pfam" id="PF03972"/>
    </source>
</evidence>
<dbReference type="InterPro" id="IPR045336">
    <property type="entry name" value="MmgE_PrpD_N"/>
</dbReference>